<protein>
    <submittedName>
        <fullName evidence="1">Uncharacterized protein</fullName>
    </submittedName>
</protein>
<evidence type="ECO:0000313" key="1">
    <source>
        <dbReference type="EMBL" id="MPC80584.1"/>
    </source>
</evidence>
<proteinExistence type="predicted"/>
<name>A0A5B7IJB2_PORTR</name>
<organism evidence="1 2">
    <name type="scientific">Portunus trituberculatus</name>
    <name type="common">Swimming crab</name>
    <name type="synonym">Neptunus trituberculatus</name>
    <dbReference type="NCBI Taxonomy" id="210409"/>
    <lineage>
        <taxon>Eukaryota</taxon>
        <taxon>Metazoa</taxon>
        <taxon>Ecdysozoa</taxon>
        <taxon>Arthropoda</taxon>
        <taxon>Crustacea</taxon>
        <taxon>Multicrustacea</taxon>
        <taxon>Malacostraca</taxon>
        <taxon>Eumalacostraca</taxon>
        <taxon>Eucarida</taxon>
        <taxon>Decapoda</taxon>
        <taxon>Pleocyemata</taxon>
        <taxon>Brachyura</taxon>
        <taxon>Eubrachyura</taxon>
        <taxon>Portunoidea</taxon>
        <taxon>Portunidae</taxon>
        <taxon>Portuninae</taxon>
        <taxon>Portunus</taxon>
    </lineage>
</organism>
<sequence length="64" mass="7409">MQELQLAKGNKIWKKKAHCVASSLKDMVVNQNSKINVLTPCSWKKSSRRKMEIQKQAGSFRVYQ</sequence>
<evidence type="ECO:0000313" key="2">
    <source>
        <dbReference type="Proteomes" id="UP000324222"/>
    </source>
</evidence>
<comment type="caution">
    <text evidence="1">The sequence shown here is derived from an EMBL/GenBank/DDBJ whole genome shotgun (WGS) entry which is preliminary data.</text>
</comment>
<reference evidence="1 2" key="1">
    <citation type="submission" date="2019-05" db="EMBL/GenBank/DDBJ databases">
        <title>Another draft genome of Portunus trituberculatus and its Hox gene families provides insights of decapod evolution.</title>
        <authorList>
            <person name="Jeong J.-H."/>
            <person name="Song I."/>
            <person name="Kim S."/>
            <person name="Choi T."/>
            <person name="Kim D."/>
            <person name="Ryu S."/>
            <person name="Kim W."/>
        </authorList>
    </citation>
    <scope>NUCLEOTIDE SEQUENCE [LARGE SCALE GENOMIC DNA]</scope>
    <source>
        <tissue evidence="1">Muscle</tissue>
    </source>
</reference>
<dbReference type="Proteomes" id="UP000324222">
    <property type="component" value="Unassembled WGS sequence"/>
</dbReference>
<dbReference type="AlphaFoldDB" id="A0A5B7IJB2"/>
<accession>A0A5B7IJB2</accession>
<keyword evidence="2" id="KW-1185">Reference proteome</keyword>
<gene>
    <name evidence="1" type="ORF">E2C01_075167</name>
</gene>
<dbReference type="EMBL" id="VSRR010054450">
    <property type="protein sequence ID" value="MPC80584.1"/>
    <property type="molecule type" value="Genomic_DNA"/>
</dbReference>